<dbReference type="InParanoid" id="A0A067LX58"/>
<evidence type="ECO:0000313" key="5">
    <source>
        <dbReference type="Proteomes" id="UP000027195"/>
    </source>
</evidence>
<dbReference type="InterPro" id="IPR050425">
    <property type="entry name" value="NAD(P)_dehydrat-like"/>
</dbReference>
<dbReference type="Pfam" id="PF01370">
    <property type="entry name" value="Epimerase"/>
    <property type="match status" value="1"/>
</dbReference>
<feature type="domain" description="NAD-dependent epimerase/dehydratase" evidence="3">
    <location>
        <begin position="10"/>
        <end position="265"/>
    </location>
</feature>
<evidence type="ECO:0000313" key="4">
    <source>
        <dbReference type="EMBL" id="KDQ06900.1"/>
    </source>
</evidence>
<dbReference type="InterPro" id="IPR036291">
    <property type="entry name" value="NAD(P)-bd_dom_sf"/>
</dbReference>
<gene>
    <name evidence="4" type="ORF">BOTBODRAFT_39260</name>
</gene>
<dbReference type="InterPro" id="IPR001509">
    <property type="entry name" value="Epimerase_deHydtase"/>
</dbReference>
<name>A0A067LX58_BOTB1</name>
<evidence type="ECO:0000256" key="1">
    <source>
        <dbReference type="ARBA" id="ARBA00023002"/>
    </source>
</evidence>
<dbReference type="PANTHER" id="PTHR10366:SF564">
    <property type="entry name" value="STEROL-4-ALPHA-CARBOXYLATE 3-DEHYDROGENASE, DECARBOXYLATING"/>
    <property type="match status" value="1"/>
</dbReference>
<reference evidence="5" key="1">
    <citation type="journal article" date="2014" name="Proc. Natl. Acad. Sci. U.S.A.">
        <title>Extensive sampling of basidiomycete genomes demonstrates inadequacy of the white-rot/brown-rot paradigm for wood decay fungi.</title>
        <authorList>
            <person name="Riley R."/>
            <person name="Salamov A.A."/>
            <person name="Brown D.W."/>
            <person name="Nagy L.G."/>
            <person name="Floudas D."/>
            <person name="Held B.W."/>
            <person name="Levasseur A."/>
            <person name="Lombard V."/>
            <person name="Morin E."/>
            <person name="Otillar R."/>
            <person name="Lindquist E.A."/>
            <person name="Sun H."/>
            <person name="LaButti K.M."/>
            <person name="Schmutz J."/>
            <person name="Jabbour D."/>
            <person name="Luo H."/>
            <person name="Baker S.E."/>
            <person name="Pisabarro A.G."/>
            <person name="Walton J.D."/>
            <person name="Blanchette R.A."/>
            <person name="Henrissat B."/>
            <person name="Martin F."/>
            <person name="Cullen D."/>
            <person name="Hibbett D.S."/>
            <person name="Grigoriev I.V."/>
        </authorList>
    </citation>
    <scope>NUCLEOTIDE SEQUENCE [LARGE SCALE GENOMIC DNA]</scope>
    <source>
        <strain evidence="5">FD-172 SS1</strain>
    </source>
</reference>
<keyword evidence="1" id="KW-0560">Oxidoreductase</keyword>
<dbReference type="PANTHER" id="PTHR10366">
    <property type="entry name" value="NAD DEPENDENT EPIMERASE/DEHYDRATASE"/>
    <property type="match status" value="1"/>
</dbReference>
<dbReference type="OrthoDB" id="2735536at2759"/>
<evidence type="ECO:0000256" key="2">
    <source>
        <dbReference type="ARBA" id="ARBA00023445"/>
    </source>
</evidence>
<comment type="similarity">
    <text evidence="2">Belongs to the NAD(P)-dependent epimerase/dehydratase family. Dihydroflavonol-4-reductase subfamily.</text>
</comment>
<dbReference type="HOGENOM" id="CLU_007383_9_2_1"/>
<dbReference type="STRING" id="930990.A0A067LX58"/>
<protein>
    <recommendedName>
        <fullName evidence="3">NAD-dependent epimerase/dehydratase domain-containing protein</fullName>
    </recommendedName>
</protein>
<dbReference type="FunCoup" id="A0A067LX58">
    <property type="interactions" value="59"/>
</dbReference>
<evidence type="ECO:0000259" key="3">
    <source>
        <dbReference type="Pfam" id="PF01370"/>
    </source>
</evidence>
<dbReference type="FunFam" id="3.40.50.720:FF:000085">
    <property type="entry name" value="Dihydroflavonol reductase"/>
    <property type="match status" value="1"/>
</dbReference>
<dbReference type="SUPFAM" id="SSF51735">
    <property type="entry name" value="NAD(P)-binding Rossmann-fold domains"/>
    <property type="match status" value="1"/>
</dbReference>
<dbReference type="Proteomes" id="UP000027195">
    <property type="component" value="Unassembled WGS sequence"/>
</dbReference>
<dbReference type="AlphaFoldDB" id="A0A067LX58"/>
<organism evidence="4 5">
    <name type="scientific">Botryobasidium botryosum (strain FD-172 SS1)</name>
    <dbReference type="NCBI Taxonomy" id="930990"/>
    <lineage>
        <taxon>Eukaryota</taxon>
        <taxon>Fungi</taxon>
        <taxon>Dikarya</taxon>
        <taxon>Basidiomycota</taxon>
        <taxon>Agaricomycotina</taxon>
        <taxon>Agaricomycetes</taxon>
        <taxon>Cantharellales</taxon>
        <taxon>Botryobasidiaceae</taxon>
        <taxon>Botryobasidium</taxon>
    </lineage>
</organism>
<keyword evidence="5" id="KW-1185">Reference proteome</keyword>
<accession>A0A067LX58</accession>
<proteinExistence type="inferred from homology"/>
<dbReference type="Gene3D" id="3.40.50.720">
    <property type="entry name" value="NAD(P)-binding Rossmann-like Domain"/>
    <property type="match status" value="1"/>
</dbReference>
<dbReference type="EMBL" id="KL198120">
    <property type="protein sequence ID" value="KDQ06900.1"/>
    <property type="molecule type" value="Genomic_DNA"/>
</dbReference>
<sequence length="346" mass="37946">MHTIQAPATVLITGASGYIAVSIVKELLDRGYNVRGTVRSVVKGDYLKNLFKAHEPRFQYVVVADMSNEDAYDDAIVGVDAVAHTASPATLVARDPQDVIKPAVAGTLNILESVKKRGPSVKRVVITSSCVTCMQPKAGEPLLYTEADWNDHSVNEVQAKEIDVDQPHKYRASKVLAERAAWSWAEKHKTEINFDIVTILPAFVFGPLLNEAKSLSQLNETSRIFYDAIKTEKPPSVATKQFSNLVDVRDVALAHAQAFEVEKAGGQRFIAASVPFSWQAIYDALNSANPPVSNVPKGTPGAPISDRSIFVSEKAQNILGVKFRSLRETAVDMLDDLREKEVQWST</sequence>
<dbReference type="GO" id="GO:0016616">
    <property type="term" value="F:oxidoreductase activity, acting on the CH-OH group of donors, NAD or NADP as acceptor"/>
    <property type="evidence" value="ECO:0007669"/>
    <property type="project" value="TreeGrafter"/>
</dbReference>